<dbReference type="InterPro" id="IPR031155">
    <property type="entry name" value="DUR"/>
</dbReference>
<protein>
    <recommendedName>
        <fullName evidence="10">Na+/solute symporter</fullName>
    </recommendedName>
</protein>
<evidence type="ECO:0000313" key="8">
    <source>
        <dbReference type="EMBL" id="TIC64565.1"/>
    </source>
</evidence>
<feature type="transmembrane region" description="Helical" evidence="7">
    <location>
        <begin position="128"/>
        <end position="150"/>
    </location>
</feature>
<evidence type="ECO:0000256" key="6">
    <source>
        <dbReference type="RuleBase" id="RU362091"/>
    </source>
</evidence>
<feature type="transmembrane region" description="Helical" evidence="7">
    <location>
        <begin position="288"/>
        <end position="313"/>
    </location>
</feature>
<dbReference type="InterPro" id="IPR001734">
    <property type="entry name" value="Na/solute_symporter"/>
</dbReference>
<dbReference type="GO" id="GO:0005886">
    <property type="term" value="C:plasma membrane"/>
    <property type="evidence" value="ECO:0007669"/>
    <property type="project" value="TreeGrafter"/>
</dbReference>
<comment type="subcellular location">
    <subcellularLocation>
        <location evidence="1">Membrane</location>
        <topology evidence="1">Multi-pass membrane protein</topology>
    </subcellularLocation>
</comment>
<accession>A0A4T0LNH1</accession>
<dbReference type="InterPro" id="IPR038377">
    <property type="entry name" value="Na/Glc_symporter_sf"/>
</dbReference>
<comment type="caution">
    <text evidence="8">The sequence shown here is derived from an EMBL/GenBank/DDBJ whole genome shotgun (WGS) entry which is preliminary data.</text>
</comment>
<evidence type="ECO:0008006" key="10">
    <source>
        <dbReference type="Google" id="ProtNLM"/>
    </source>
</evidence>
<feature type="transmembrane region" description="Helical" evidence="7">
    <location>
        <begin position="597"/>
        <end position="619"/>
    </location>
</feature>
<feature type="transmembrane region" description="Helical" evidence="7">
    <location>
        <begin position="156"/>
        <end position="180"/>
    </location>
</feature>
<feature type="transmembrane region" description="Helical" evidence="7">
    <location>
        <begin position="631"/>
        <end position="653"/>
    </location>
</feature>
<dbReference type="Proteomes" id="UP000310708">
    <property type="component" value="Unassembled WGS sequence"/>
</dbReference>
<dbReference type="PROSITE" id="PS50283">
    <property type="entry name" value="NA_SOLUT_SYMP_3"/>
    <property type="match status" value="1"/>
</dbReference>
<name>A0A4T0LNH1_9BASI</name>
<proteinExistence type="inferred from homology"/>
<feature type="transmembrane region" description="Helical" evidence="7">
    <location>
        <begin position="449"/>
        <end position="470"/>
    </location>
</feature>
<feature type="transmembrane region" description="Helical" evidence="7">
    <location>
        <begin position="490"/>
        <end position="514"/>
    </location>
</feature>
<feature type="transmembrane region" description="Helical" evidence="7">
    <location>
        <begin position="86"/>
        <end position="107"/>
    </location>
</feature>
<dbReference type="Pfam" id="PF00474">
    <property type="entry name" value="SSF"/>
    <property type="match status" value="1"/>
</dbReference>
<evidence type="ECO:0000256" key="4">
    <source>
        <dbReference type="ARBA" id="ARBA00022989"/>
    </source>
</evidence>
<evidence type="ECO:0000256" key="5">
    <source>
        <dbReference type="ARBA" id="ARBA00023136"/>
    </source>
</evidence>
<comment type="similarity">
    <text evidence="2 6">Belongs to the sodium:solute symporter (SSF) (TC 2.A.21) family.</text>
</comment>
<feature type="transmembrane region" description="Helical" evidence="7">
    <location>
        <begin position="420"/>
        <end position="442"/>
    </location>
</feature>
<feature type="transmembrane region" description="Helical" evidence="7">
    <location>
        <begin position="248"/>
        <end position="267"/>
    </location>
</feature>
<evidence type="ECO:0000256" key="2">
    <source>
        <dbReference type="ARBA" id="ARBA00006434"/>
    </source>
</evidence>
<organism evidence="8 9">
    <name type="scientific">Wallemia mellicola</name>
    <dbReference type="NCBI Taxonomy" id="1708541"/>
    <lineage>
        <taxon>Eukaryota</taxon>
        <taxon>Fungi</taxon>
        <taxon>Dikarya</taxon>
        <taxon>Basidiomycota</taxon>
        <taxon>Wallemiomycotina</taxon>
        <taxon>Wallemiomycetes</taxon>
        <taxon>Wallemiales</taxon>
        <taxon>Wallemiaceae</taxon>
        <taxon>Wallemia</taxon>
    </lineage>
</organism>
<feature type="transmembrane region" description="Helical" evidence="7">
    <location>
        <begin position="192"/>
        <end position="213"/>
    </location>
</feature>
<keyword evidence="5 7" id="KW-0472">Membrane</keyword>
<dbReference type="PANTHER" id="PTHR46154">
    <property type="match status" value="1"/>
</dbReference>
<evidence type="ECO:0000256" key="3">
    <source>
        <dbReference type="ARBA" id="ARBA00022692"/>
    </source>
</evidence>
<evidence type="ECO:0000313" key="9">
    <source>
        <dbReference type="Proteomes" id="UP000310708"/>
    </source>
</evidence>
<keyword evidence="3 7" id="KW-0812">Transmembrane</keyword>
<reference evidence="8 9" key="1">
    <citation type="submission" date="2019-03" db="EMBL/GenBank/DDBJ databases">
        <title>Sequencing 25 genomes of Wallemia mellicola.</title>
        <authorList>
            <person name="Gostincar C."/>
        </authorList>
    </citation>
    <scope>NUCLEOTIDE SEQUENCE [LARGE SCALE GENOMIC DNA]</scope>
    <source>
        <strain evidence="8 9">EXF-757</strain>
    </source>
</reference>
<dbReference type="CDD" id="cd11476">
    <property type="entry name" value="SLC5sbd_DUR3"/>
    <property type="match status" value="1"/>
</dbReference>
<evidence type="ECO:0000256" key="1">
    <source>
        <dbReference type="ARBA" id="ARBA00004141"/>
    </source>
</evidence>
<keyword evidence="4 7" id="KW-1133">Transmembrane helix</keyword>
<feature type="transmembrane region" description="Helical" evidence="7">
    <location>
        <begin position="6"/>
        <end position="31"/>
    </location>
</feature>
<feature type="transmembrane region" description="Helical" evidence="7">
    <location>
        <begin position="389"/>
        <end position="414"/>
    </location>
</feature>
<dbReference type="EMBL" id="SPRX01000032">
    <property type="protein sequence ID" value="TIC64565.1"/>
    <property type="molecule type" value="Genomic_DNA"/>
</dbReference>
<gene>
    <name evidence="8" type="ORF">E3Q01_02695</name>
</gene>
<dbReference type="Gene3D" id="1.20.1730.10">
    <property type="entry name" value="Sodium/glucose cotransporter"/>
    <property type="match status" value="1"/>
</dbReference>
<feature type="transmembrane region" description="Helical" evidence="7">
    <location>
        <begin position="348"/>
        <end position="377"/>
    </location>
</feature>
<dbReference type="GO" id="GO:0015204">
    <property type="term" value="F:urea transmembrane transporter activity"/>
    <property type="evidence" value="ECO:0007669"/>
    <property type="project" value="InterPro"/>
</dbReference>
<sequence length="685" mass="73888">MQPPLEQYAGYCVVLIMGLGFSALMLAIGYFQKRYGNKVESAEEFNSASRSVRTGLISSGVVSAWCWSATLLTSTSKSYSFGILGSYSYATGACLQILLFSVVATSMKLKWPYAHTFVEIAGARWGKAAHWLWLFFAACCNLIVSAMLILGGSDTVAALTGMPTLAAVWLIPLSVSIYVVVGGLKASLVADYLHTIILYGVILGFCFFTYTSAPDIGSLDRLYDLLVQQGINNPVEGNADGSYLTFRSMGGIVFFFVNLCGNFGTVYMDQAYFNRAVASQPKSITKSFVLGSLCWYPIPFAFATCLGLAGAALKNSDVFPLLTSDEVTAGLPAPAAAFALMGNAGARAILIMLFLACTAASSAELVAVSTLVTYDVFKRVKPNATDKQTLFVSHASVAGFGICQALLGTIFYYIGIGMGYLYELMGIILCPGVVPLICCIMWKKANKWCCIGAAVISLPLGIIAWCVTAYKLNDGIVDKTTTGLLSTEDLPMLAGNTVSFGLSIVISIVGSLIFPDDHDFETTKNTGKKAVKQAEQSVIREQEVIVTSQIDDNSEKFDKDDKQETTPAVLKDFSVPDATQGDLSEEDFAYLTKSMKLAAGFAITWTIVMVFIVTFSLYGTSYIFPRAGFKAWVSIGLAWLLLGATYIILSPIYESLPSLIKIFKGVTIDVFTLGNYKKSRPSDEV</sequence>
<evidence type="ECO:0000256" key="7">
    <source>
        <dbReference type="SAM" id="Phobius"/>
    </source>
</evidence>
<dbReference type="PANTHER" id="PTHR46154:SF2">
    <property type="entry name" value="SOLUTE SYMPORTER FAMILY TRANSPORTER (AFU_ORTHOLOGUE AFUA_6G03200)"/>
    <property type="match status" value="1"/>
</dbReference>
<dbReference type="AlphaFoldDB" id="A0A4T0LNH1"/>